<sequence>MKQLIKTQFDFAAKQYKLLAQQTPKDKMPQTYNPKTDKSTFSNLQWWCSGFYPGTLWMIYAQTGDKTIKAEAEKKLSELAPMKHYKGNHDLGFMINCSFGNGFKLTRNPSYAKTLDTAAATLALRYRPHVHAIQSWNKSKNFTCPVIIDNMMNLELLCWVSAHTGDTSYLHIAREHANTTMKNHFRPDYSSYHVVDYDPNTGAVLQKKTWQGANDSSSWARGQAWGLYGYTMMYRYTKNKAYLNLAKHIAHYILTNPSIPADMIPYWDYDAPGIPDAPRDASAAAITASGLLELGRYTGGKQRKTYVNAAKKIIVSLSSDKYRAKLGQNGDFILMHSTGAKPFNSEVDSPLSYADYYFLEALTRYKKWYL</sequence>
<reference evidence="3 4" key="1">
    <citation type="journal article" date="2017" name="Int. J. Syst. Evol. Microbiol.">
        <title>Arachidicoccus ginsenosidivorans sp. nov., with ginsenoside-converting activity isolated from ginseng cultivating soil.</title>
        <authorList>
            <person name="Siddiqi M.Z."/>
            <person name="Aslam Z."/>
            <person name="Im W.T."/>
        </authorList>
    </citation>
    <scope>NUCLEOTIDE SEQUENCE [LARGE SCALE GENOMIC DNA]</scope>
    <source>
        <strain evidence="3 4">Gsoil 809</strain>
    </source>
</reference>
<evidence type="ECO:0000313" key="4">
    <source>
        <dbReference type="Proteomes" id="UP000321291"/>
    </source>
</evidence>
<proteinExistence type="inferred from homology"/>
<dbReference type="SUPFAM" id="SSF48208">
    <property type="entry name" value="Six-hairpin glycosidases"/>
    <property type="match status" value="1"/>
</dbReference>
<dbReference type="Gene3D" id="1.50.10.10">
    <property type="match status" value="1"/>
</dbReference>
<gene>
    <name evidence="3" type="ORF">FSB73_01695</name>
</gene>
<keyword evidence="1 3" id="KW-0378">Hydrolase</keyword>
<dbReference type="OrthoDB" id="428577at2"/>
<dbReference type="EMBL" id="CP042434">
    <property type="protein sequence ID" value="QEC74157.1"/>
    <property type="molecule type" value="Genomic_DNA"/>
</dbReference>
<evidence type="ECO:0000313" key="3">
    <source>
        <dbReference type="EMBL" id="QEC74157.1"/>
    </source>
</evidence>
<dbReference type="GO" id="GO:0000272">
    <property type="term" value="P:polysaccharide catabolic process"/>
    <property type="evidence" value="ECO:0007669"/>
    <property type="project" value="TreeGrafter"/>
</dbReference>
<dbReference type="InterPro" id="IPR008928">
    <property type="entry name" value="6-hairpin_glycosidase_sf"/>
</dbReference>
<dbReference type="AlphaFoldDB" id="A0A5B8VRD8"/>
<evidence type="ECO:0000256" key="1">
    <source>
        <dbReference type="ARBA" id="ARBA00022801"/>
    </source>
</evidence>
<dbReference type="InterPro" id="IPR012341">
    <property type="entry name" value="6hp_glycosidase-like_sf"/>
</dbReference>
<protein>
    <submittedName>
        <fullName evidence="3">Glucuronyl hydrolase</fullName>
    </submittedName>
</protein>
<dbReference type="PANTHER" id="PTHR36845">
    <property type="entry name" value="HYDROLASE, PUTATIVE (AFU_ORTHOLOGUE AFUA_7G05090)-RELATED"/>
    <property type="match status" value="1"/>
</dbReference>
<comment type="similarity">
    <text evidence="2">Belongs to the glycosyl hydrolase 88 family.</text>
</comment>
<dbReference type="GO" id="GO:0052757">
    <property type="term" value="F:chondroitin hydrolase activity"/>
    <property type="evidence" value="ECO:0007669"/>
    <property type="project" value="TreeGrafter"/>
</dbReference>
<name>A0A5B8VRD8_9BACT</name>
<evidence type="ECO:0000256" key="2">
    <source>
        <dbReference type="ARBA" id="ARBA00038358"/>
    </source>
</evidence>
<organism evidence="3 4">
    <name type="scientific">Arachidicoccus ginsenosidivorans</name>
    <dbReference type="NCBI Taxonomy" id="496057"/>
    <lineage>
        <taxon>Bacteria</taxon>
        <taxon>Pseudomonadati</taxon>
        <taxon>Bacteroidota</taxon>
        <taxon>Chitinophagia</taxon>
        <taxon>Chitinophagales</taxon>
        <taxon>Chitinophagaceae</taxon>
        <taxon>Arachidicoccus</taxon>
    </lineage>
</organism>
<dbReference type="InterPro" id="IPR052369">
    <property type="entry name" value="UG_Glycosaminoglycan_Hydrolase"/>
</dbReference>
<keyword evidence="4" id="KW-1185">Reference proteome</keyword>
<accession>A0A5B8VRD8</accession>
<dbReference type="KEGG" id="agi:FSB73_01695"/>
<dbReference type="PANTHER" id="PTHR36845:SF1">
    <property type="entry name" value="HYDROLASE, PUTATIVE (AFU_ORTHOLOGUE AFUA_7G05090)-RELATED"/>
    <property type="match status" value="1"/>
</dbReference>
<dbReference type="Proteomes" id="UP000321291">
    <property type="component" value="Chromosome"/>
</dbReference>